<proteinExistence type="predicted"/>
<dbReference type="PANTHER" id="PTHR24346">
    <property type="entry name" value="MAP/MICROTUBULE AFFINITY-REGULATING KINASE"/>
    <property type="match status" value="1"/>
</dbReference>
<feature type="region of interest" description="Disordered" evidence="5">
    <location>
        <begin position="791"/>
        <end position="813"/>
    </location>
</feature>
<dbReference type="GO" id="GO:0004674">
    <property type="term" value="F:protein serine/threonine kinase activity"/>
    <property type="evidence" value="ECO:0007669"/>
    <property type="project" value="TreeGrafter"/>
</dbReference>
<dbReference type="Proteomes" id="UP001230504">
    <property type="component" value="Unassembled WGS sequence"/>
</dbReference>
<dbReference type="SUPFAM" id="SSF56112">
    <property type="entry name" value="Protein kinase-like (PK-like)"/>
    <property type="match status" value="1"/>
</dbReference>
<name>A0AAD8V8H0_9PEZI</name>
<protein>
    <recommendedName>
        <fullName evidence="6">Protein kinase domain-containing protein</fullName>
    </recommendedName>
</protein>
<dbReference type="SMART" id="SM00220">
    <property type="entry name" value="S_TKc"/>
    <property type="match status" value="1"/>
</dbReference>
<dbReference type="InterPro" id="IPR017441">
    <property type="entry name" value="Protein_kinase_ATP_BS"/>
</dbReference>
<feature type="compositionally biased region" description="Acidic residues" evidence="5">
    <location>
        <begin position="749"/>
        <end position="763"/>
    </location>
</feature>
<feature type="binding site" evidence="3">
    <location>
        <position position="66"/>
    </location>
    <ligand>
        <name>ATP</name>
        <dbReference type="ChEBI" id="CHEBI:30616"/>
    </ligand>
</feature>
<feature type="compositionally biased region" description="Low complexity" evidence="5">
    <location>
        <begin position="724"/>
        <end position="741"/>
    </location>
</feature>
<evidence type="ECO:0000256" key="1">
    <source>
        <dbReference type="ARBA" id="ARBA00022741"/>
    </source>
</evidence>
<accession>A0AAD8V8H0</accession>
<dbReference type="InterPro" id="IPR000719">
    <property type="entry name" value="Prot_kinase_dom"/>
</dbReference>
<feature type="compositionally biased region" description="Polar residues" evidence="5">
    <location>
        <begin position="494"/>
        <end position="508"/>
    </location>
</feature>
<feature type="region of interest" description="Disordered" evidence="5">
    <location>
        <begin position="522"/>
        <end position="657"/>
    </location>
</feature>
<evidence type="ECO:0000256" key="2">
    <source>
        <dbReference type="ARBA" id="ARBA00022840"/>
    </source>
</evidence>
<keyword evidence="2 3" id="KW-0067">ATP-binding</keyword>
<feature type="compositionally biased region" description="Polar residues" evidence="5">
    <location>
        <begin position="404"/>
        <end position="416"/>
    </location>
</feature>
<feature type="region of interest" description="Disordered" evidence="5">
    <location>
        <begin position="329"/>
        <end position="440"/>
    </location>
</feature>
<dbReference type="PROSITE" id="PS50011">
    <property type="entry name" value="PROTEIN_KINASE_DOM"/>
    <property type="match status" value="1"/>
</dbReference>
<feature type="compositionally biased region" description="Low complexity" evidence="5">
    <location>
        <begin position="608"/>
        <end position="623"/>
    </location>
</feature>
<evidence type="ECO:0000256" key="4">
    <source>
        <dbReference type="SAM" id="Coils"/>
    </source>
</evidence>
<evidence type="ECO:0000256" key="5">
    <source>
        <dbReference type="SAM" id="MobiDB-lite"/>
    </source>
</evidence>
<dbReference type="CDD" id="cd14003">
    <property type="entry name" value="STKc_AMPK-like"/>
    <property type="match status" value="1"/>
</dbReference>
<dbReference type="GO" id="GO:0005524">
    <property type="term" value="F:ATP binding"/>
    <property type="evidence" value="ECO:0007669"/>
    <property type="project" value="UniProtKB-UniRule"/>
</dbReference>
<dbReference type="Pfam" id="PF00069">
    <property type="entry name" value="Pkinase"/>
    <property type="match status" value="1"/>
</dbReference>
<feature type="region of interest" description="Disordered" evidence="5">
    <location>
        <begin position="462"/>
        <end position="508"/>
    </location>
</feature>
<dbReference type="PROSITE" id="PS00108">
    <property type="entry name" value="PROTEIN_KINASE_ST"/>
    <property type="match status" value="1"/>
</dbReference>
<dbReference type="InterPro" id="IPR011009">
    <property type="entry name" value="Kinase-like_dom_sf"/>
</dbReference>
<sequence>MYTGIAWGRGVCPLARSYQELLDEFSNKDLSSVGNYTLGRLIGKGSFGKVYLATHKLTNGSKVVLKSANKGDSNLAREIHHHRQFVHPHIARLYEVIVTENLVWLVLEYCAGDELYNYLLEHGPLPVHKVQKIFAQLVGAVAYVHQQSCVHRDLKLENILFDKHENVKLVDFGFTREYEGKSNYLQTFCGTICYSAPEMLKGEKYAGEKVDVWSLGVILYALLSPFSTPLEKETLQRMRSAGVAIDSVIESVLAQRCDALAGWWTLLIEKEQRKVRRRERKRREREAENRSLRRLSAASSRLERIAPVLQEVDEHGGLTNRFIRLEDAPITPRTRGRSERRSAHYSDFGDLPGLPEHAKENGGPDTDERPPPPIDKDSVRSASTSGHGRPVPPPKEGLIRSARSRGSTLHLVTTSEALAANRTPERPPDQQQKVRKKPSQAIIAHWKHWTHWFFENTRRTRHASKRGSHSTPSLVDKNGSVAGNSSKHSKDSSPRPQTGKNPTTDNSVAQAKAGLPRGVVANGHLNKALPGHRGSGAFNSPGSGGGSTPSQMPSRISTSYKRQSLSPSPMTPRTTMRRSSAGLRGRKSTSSSVSSIRSMPHHHHSHSKASSTSSNGSVSTSISKNTLQRGQSPHHSVKVLPATPTSTTFPSNIRLVRGPGPPAPLALFNEGMPLPPVSGAQAPGSPNPFAQGGGIQFVKRKRNIFKGPMLTFGGGGAGGGGSGARSTGSSHSRSASASGMGRRSGEVTIQEEEEGEEAEEEIEEVDVFTPVVGGPGERIEEQIIEDGETVVGDQAKADASAAPVTPKTTAPPA</sequence>
<reference evidence="7" key="1">
    <citation type="submission" date="2021-06" db="EMBL/GenBank/DDBJ databases">
        <title>Comparative genomics, transcriptomics and evolutionary studies reveal genomic signatures of adaptation to plant cell wall in hemibiotrophic fungi.</title>
        <authorList>
            <consortium name="DOE Joint Genome Institute"/>
            <person name="Baroncelli R."/>
            <person name="Diaz J.F."/>
            <person name="Benocci T."/>
            <person name="Peng M."/>
            <person name="Battaglia E."/>
            <person name="Haridas S."/>
            <person name="Andreopoulos W."/>
            <person name="Labutti K."/>
            <person name="Pangilinan J."/>
            <person name="Floch G.L."/>
            <person name="Makela M.R."/>
            <person name="Henrissat B."/>
            <person name="Grigoriev I.V."/>
            <person name="Crouch J.A."/>
            <person name="De Vries R.P."/>
            <person name="Sukno S.A."/>
            <person name="Thon M.R."/>
        </authorList>
    </citation>
    <scope>NUCLEOTIDE SEQUENCE</scope>
    <source>
        <strain evidence="7">CBS 125086</strain>
    </source>
</reference>
<dbReference type="FunFam" id="1.10.510.10:FF:000571">
    <property type="entry name" value="Maternal embryonic leucine zipper kinase"/>
    <property type="match status" value="1"/>
</dbReference>
<dbReference type="GO" id="GO:0035556">
    <property type="term" value="P:intracellular signal transduction"/>
    <property type="evidence" value="ECO:0007669"/>
    <property type="project" value="TreeGrafter"/>
</dbReference>
<dbReference type="RefSeq" id="XP_060416457.1">
    <property type="nucleotide sequence ID" value="XM_060559912.1"/>
</dbReference>
<feature type="compositionally biased region" description="Polar residues" evidence="5">
    <location>
        <begin position="624"/>
        <end position="634"/>
    </location>
</feature>
<comment type="caution">
    <text evidence="7">The sequence shown here is derived from an EMBL/GenBank/DDBJ whole genome shotgun (WGS) entry which is preliminary data.</text>
</comment>
<gene>
    <name evidence="7" type="ORF">LY79DRAFT_577840</name>
</gene>
<evidence type="ECO:0000313" key="7">
    <source>
        <dbReference type="EMBL" id="KAK1595445.1"/>
    </source>
</evidence>
<keyword evidence="4" id="KW-0175">Coiled coil</keyword>
<feature type="compositionally biased region" description="Low complexity" evidence="5">
    <location>
        <begin position="801"/>
        <end position="813"/>
    </location>
</feature>
<feature type="region of interest" description="Disordered" evidence="5">
    <location>
        <begin position="716"/>
        <end position="763"/>
    </location>
</feature>
<dbReference type="Gene3D" id="1.10.510.10">
    <property type="entry name" value="Transferase(Phosphotransferase) domain 1"/>
    <property type="match status" value="1"/>
</dbReference>
<evidence type="ECO:0000259" key="6">
    <source>
        <dbReference type="PROSITE" id="PS50011"/>
    </source>
</evidence>
<dbReference type="InterPro" id="IPR008271">
    <property type="entry name" value="Ser/Thr_kinase_AS"/>
</dbReference>
<feature type="domain" description="Protein kinase" evidence="6">
    <location>
        <begin position="36"/>
        <end position="309"/>
    </location>
</feature>
<keyword evidence="1 3" id="KW-0547">Nucleotide-binding</keyword>
<feature type="compositionally biased region" description="Low complexity" evidence="5">
    <location>
        <begin position="588"/>
        <end position="598"/>
    </location>
</feature>
<feature type="compositionally biased region" description="Basic and acidic residues" evidence="5">
    <location>
        <begin position="356"/>
        <end position="379"/>
    </location>
</feature>
<dbReference type="EMBL" id="JAHLJV010000015">
    <property type="protein sequence ID" value="KAK1595445.1"/>
    <property type="molecule type" value="Genomic_DNA"/>
</dbReference>
<organism evidence="7 8">
    <name type="scientific">Colletotrichum navitas</name>
    <dbReference type="NCBI Taxonomy" id="681940"/>
    <lineage>
        <taxon>Eukaryota</taxon>
        <taxon>Fungi</taxon>
        <taxon>Dikarya</taxon>
        <taxon>Ascomycota</taxon>
        <taxon>Pezizomycotina</taxon>
        <taxon>Sordariomycetes</taxon>
        <taxon>Hypocreomycetidae</taxon>
        <taxon>Glomerellales</taxon>
        <taxon>Glomerellaceae</taxon>
        <taxon>Colletotrichum</taxon>
        <taxon>Colletotrichum graminicola species complex</taxon>
    </lineage>
</organism>
<dbReference type="GeneID" id="85444152"/>
<feature type="coiled-coil region" evidence="4">
    <location>
        <begin position="268"/>
        <end position="298"/>
    </location>
</feature>
<evidence type="ECO:0000256" key="3">
    <source>
        <dbReference type="PROSITE-ProRule" id="PRU10141"/>
    </source>
</evidence>
<feature type="compositionally biased region" description="Polar residues" evidence="5">
    <location>
        <begin position="551"/>
        <end position="578"/>
    </location>
</feature>
<dbReference type="AlphaFoldDB" id="A0AAD8V8H0"/>
<dbReference type="PANTHER" id="PTHR24346:SF110">
    <property type="entry name" value="NON-SPECIFIC SERINE_THREONINE PROTEIN KINASE"/>
    <property type="match status" value="1"/>
</dbReference>
<dbReference type="GO" id="GO:0005737">
    <property type="term" value="C:cytoplasm"/>
    <property type="evidence" value="ECO:0007669"/>
    <property type="project" value="TreeGrafter"/>
</dbReference>
<evidence type="ECO:0000313" key="8">
    <source>
        <dbReference type="Proteomes" id="UP001230504"/>
    </source>
</evidence>
<keyword evidence="8" id="KW-1185">Reference proteome</keyword>
<dbReference type="PROSITE" id="PS00107">
    <property type="entry name" value="PROTEIN_KINASE_ATP"/>
    <property type="match status" value="1"/>
</dbReference>